<evidence type="ECO:0000259" key="4">
    <source>
        <dbReference type="Pfam" id="PF05592"/>
    </source>
</evidence>
<feature type="domain" description="Alpha-L-rhamnosidase C-terminal" evidence="7">
    <location>
        <begin position="764"/>
        <end position="839"/>
    </location>
</feature>
<evidence type="ECO:0000259" key="6">
    <source>
        <dbReference type="Pfam" id="PF17389"/>
    </source>
</evidence>
<dbReference type="InterPro" id="IPR013737">
    <property type="entry name" value="Bac_rhamnosid_N"/>
</dbReference>
<dbReference type="Pfam" id="PF17390">
    <property type="entry name" value="Bac_rhamnosid_C"/>
    <property type="match status" value="1"/>
</dbReference>
<organism evidence="8 9">
    <name type="scientific">Kribbella caucasensis</name>
    <dbReference type="NCBI Taxonomy" id="2512215"/>
    <lineage>
        <taxon>Bacteria</taxon>
        <taxon>Bacillati</taxon>
        <taxon>Actinomycetota</taxon>
        <taxon>Actinomycetes</taxon>
        <taxon>Propionibacteriales</taxon>
        <taxon>Kribbellaceae</taxon>
        <taxon>Kribbella</taxon>
    </lineage>
</organism>
<keyword evidence="9" id="KW-1185">Reference proteome</keyword>
<dbReference type="AlphaFoldDB" id="A0A4R6KFL5"/>
<evidence type="ECO:0000259" key="5">
    <source>
        <dbReference type="Pfam" id="PF08531"/>
    </source>
</evidence>
<dbReference type="InterPro" id="IPR008902">
    <property type="entry name" value="Rhamnosid_concanavalin"/>
</dbReference>
<keyword evidence="3" id="KW-0378">Hydrolase</keyword>
<dbReference type="PANTHER" id="PTHR33307:SF6">
    <property type="entry name" value="ALPHA-RHAMNOSIDASE (EUROFUNG)-RELATED"/>
    <property type="match status" value="1"/>
</dbReference>
<dbReference type="SUPFAM" id="SSF48208">
    <property type="entry name" value="Six-hairpin glycosidases"/>
    <property type="match status" value="1"/>
</dbReference>
<name>A0A4R6KFL5_9ACTN</name>
<evidence type="ECO:0000256" key="3">
    <source>
        <dbReference type="ARBA" id="ARBA00022801"/>
    </source>
</evidence>
<dbReference type="Pfam" id="PF08531">
    <property type="entry name" value="Bac_rhamnosid_N"/>
    <property type="match status" value="1"/>
</dbReference>
<protein>
    <recommendedName>
        <fullName evidence="2">alpha-L-rhamnosidase</fullName>
        <ecNumber evidence="2">3.2.1.40</ecNumber>
    </recommendedName>
</protein>
<feature type="domain" description="Alpha-L-rhamnosidase six-hairpin glycosidase" evidence="6">
    <location>
        <begin position="415"/>
        <end position="762"/>
    </location>
</feature>
<dbReference type="InterPro" id="IPR035398">
    <property type="entry name" value="Bac_rhamnosid_C"/>
</dbReference>
<evidence type="ECO:0000313" key="9">
    <source>
        <dbReference type="Proteomes" id="UP000295388"/>
    </source>
</evidence>
<dbReference type="Proteomes" id="UP000295388">
    <property type="component" value="Unassembled WGS sequence"/>
</dbReference>
<proteinExistence type="predicted"/>
<dbReference type="EC" id="3.2.1.40" evidence="2"/>
<dbReference type="InterPro" id="IPR035396">
    <property type="entry name" value="Bac_rhamnosid6H"/>
</dbReference>
<dbReference type="Gene3D" id="1.50.10.10">
    <property type="match status" value="1"/>
</dbReference>
<evidence type="ECO:0000313" key="8">
    <source>
        <dbReference type="EMBL" id="TDO47715.1"/>
    </source>
</evidence>
<dbReference type="Pfam" id="PF25788">
    <property type="entry name" value="Ig_Rha78A_N"/>
    <property type="match status" value="1"/>
</dbReference>
<dbReference type="PIRSF" id="PIRSF010631">
    <property type="entry name" value="A-rhamnsds"/>
    <property type="match status" value="1"/>
</dbReference>
<reference evidence="8 9" key="1">
    <citation type="submission" date="2019-03" db="EMBL/GenBank/DDBJ databases">
        <title>Genomic Encyclopedia of Type Strains, Phase III (KMG-III): the genomes of soil and plant-associated and newly described type strains.</title>
        <authorList>
            <person name="Whitman W."/>
        </authorList>
    </citation>
    <scope>NUCLEOTIDE SEQUENCE [LARGE SCALE GENOMIC DNA]</scope>
    <source>
        <strain evidence="8 9">VKM Ac-2527</strain>
    </source>
</reference>
<dbReference type="EMBL" id="SNWQ01000008">
    <property type="protein sequence ID" value="TDO47715.1"/>
    <property type="molecule type" value="Genomic_DNA"/>
</dbReference>
<dbReference type="Gene3D" id="2.60.40.10">
    <property type="entry name" value="Immunoglobulins"/>
    <property type="match status" value="1"/>
</dbReference>
<dbReference type="RefSeq" id="WP_133801173.1">
    <property type="nucleotide sequence ID" value="NZ_SNWQ01000008.1"/>
</dbReference>
<gene>
    <name evidence="8" type="ORF">EV643_10821</name>
</gene>
<dbReference type="Gene3D" id="2.60.420.10">
    <property type="entry name" value="Maltose phosphorylase, domain 3"/>
    <property type="match status" value="1"/>
</dbReference>
<accession>A0A4R6KFL5</accession>
<comment type="catalytic activity">
    <reaction evidence="1">
        <text>Hydrolysis of terminal non-reducing alpha-L-rhamnose residues in alpha-L-rhamnosides.</text>
        <dbReference type="EC" id="3.2.1.40"/>
    </reaction>
</comment>
<dbReference type="InterPro" id="IPR008928">
    <property type="entry name" value="6-hairpin_glycosidase_sf"/>
</dbReference>
<evidence type="ECO:0000256" key="1">
    <source>
        <dbReference type="ARBA" id="ARBA00001445"/>
    </source>
</evidence>
<dbReference type="InterPro" id="IPR016007">
    <property type="entry name" value="Alpha_rhamnosid"/>
</dbReference>
<feature type="domain" description="Bacterial alpha-L-rhamnosidase N-terminal" evidence="5">
    <location>
        <begin position="144"/>
        <end position="302"/>
    </location>
</feature>
<dbReference type="GO" id="GO:0030596">
    <property type="term" value="F:alpha-L-rhamnosidase activity"/>
    <property type="evidence" value="ECO:0007669"/>
    <property type="project" value="UniProtKB-EC"/>
</dbReference>
<sequence>MPRPVAPVQLRFEHRTDPGPVLGIGTAVPRLSWQLPTADAGYRQTAYEVEIVRGDAAPELVAVESVDQVLVPWPGTPLSSRESAAVRVRVRGEGDWSEWSEPATVEAGLLNAEDWTAQFVSPHEIGGLNAPAPLLSGVVELPADIVRARLYATAHGIYEAELNGRRVGDEQLAPGWTAYQQRLRYQTYDVTELVEAGENKLEFLLGNGWYRGRLGFQGKQALYGDRLAVLAQLEVTTADGEVKVLASDGTWTARESAVTADDLYDGQSVDLRREAGAVSPVDVVEADLGLLVAPDGPPVRVTDVLPVQTVTTSPAGKTLVDFGQNVVGRLRLRVRGGSEGDEIVLRHAEVLENGELGVRPLRTAKATDTFILAGTDEVTLEPTLTFHGFRYAEITGVADLRAEDVEAVVVGSDLRRTGWFDSSHNLLNRFHENVVWGMRGNFVDVPTDCPQRDERLGWTGDIQVFSPSASFLFDSAGFLTNWLADLAVEQQKDGSVPFVIPDVIRQQGPATAAWGDAATIVPWVLYERTGDAGLLARQLPSMRAWVDRMADLAGDDLLWSGGFQFGDWLDPTAPPENPFQAKADHDVVATAHLARSAEVVALAAEVVGDGELVREYAALAERVRAAFAKEYATEGGRVLSDAATTYALALQWALLPTEEQRKRAGQRLADLVRTSGFRISTGFVGTPLITDALTDAGEPDLAYRLLLQTGCPSWLYSVTMGATTVWERWDSMLPDGSINPGQMTSFNHYALGAVADWMHRRVAGLAAAAPGYRRLVIRPEVNARLTHAEARHLTPYGEASVSWKRADGQLQLTVTVPVGATAEVHVPGGGEPVEVAHGKHEWTVPDPVATATPLAADPTIRQLMDHEPTWNALVAAAQDAGVVGQSAVVFGDDGTPVDADLHLARRVQRYLDEPAGQFAEVATGWGRGPGTEALQARIDTLLRQP</sequence>
<dbReference type="OrthoDB" id="9761045at2"/>
<dbReference type="PANTHER" id="PTHR33307">
    <property type="entry name" value="ALPHA-RHAMNOSIDASE (EUROFUNG)"/>
    <property type="match status" value="1"/>
</dbReference>
<evidence type="ECO:0000259" key="7">
    <source>
        <dbReference type="Pfam" id="PF17390"/>
    </source>
</evidence>
<dbReference type="Pfam" id="PF17389">
    <property type="entry name" value="Bac_rhamnosid6H"/>
    <property type="match status" value="1"/>
</dbReference>
<feature type="domain" description="Alpha-L-rhamnosidase concanavalin-like" evidence="4">
    <location>
        <begin position="313"/>
        <end position="410"/>
    </location>
</feature>
<comment type="caution">
    <text evidence="8">The sequence shown here is derived from an EMBL/GenBank/DDBJ whole genome shotgun (WGS) entry which is preliminary data.</text>
</comment>
<dbReference type="InterPro" id="IPR013783">
    <property type="entry name" value="Ig-like_fold"/>
</dbReference>
<dbReference type="GO" id="GO:0005975">
    <property type="term" value="P:carbohydrate metabolic process"/>
    <property type="evidence" value="ECO:0007669"/>
    <property type="project" value="InterPro"/>
</dbReference>
<dbReference type="Pfam" id="PF05592">
    <property type="entry name" value="Bac_rhamnosid"/>
    <property type="match status" value="1"/>
</dbReference>
<dbReference type="InterPro" id="IPR012341">
    <property type="entry name" value="6hp_glycosidase-like_sf"/>
</dbReference>
<evidence type="ECO:0000256" key="2">
    <source>
        <dbReference type="ARBA" id="ARBA00012652"/>
    </source>
</evidence>
<dbReference type="Gene3D" id="2.60.120.260">
    <property type="entry name" value="Galactose-binding domain-like"/>
    <property type="match status" value="2"/>
</dbReference>